<accession>A0A9D4EZ46</accession>
<feature type="compositionally biased region" description="Polar residues" evidence="1">
    <location>
        <begin position="164"/>
        <end position="175"/>
    </location>
</feature>
<evidence type="ECO:0000313" key="3">
    <source>
        <dbReference type="EMBL" id="KAH3789415.1"/>
    </source>
</evidence>
<evidence type="ECO:0000256" key="1">
    <source>
        <dbReference type="SAM" id="MobiDB-lite"/>
    </source>
</evidence>
<dbReference type="EMBL" id="JAIWYP010000008">
    <property type="protein sequence ID" value="KAH3789415.1"/>
    <property type="molecule type" value="Genomic_DNA"/>
</dbReference>
<comment type="caution">
    <text evidence="3">The sequence shown here is derived from an EMBL/GenBank/DDBJ whole genome shotgun (WGS) entry which is preliminary data.</text>
</comment>
<protein>
    <submittedName>
        <fullName evidence="3">Uncharacterized protein</fullName>
    </submittedName>
</protein>
<dbReference type="Proteomes" id="UP000828390">
    <property type="component" value="Unassembled WGS sequence"/>
</dbReference>
<reference evidence="3" key="2">
    <citation type="submission" date="2020-11" db="EMBL/GenBank/DDBJ databases">
        <authorList>
            <person name="McCartney M.A."/>
            <person name="Auch B."/>
            <person name="Kono T."/>
            <person name="Mallez S."/>
            <person name="Becker A."/>
            <person name="Gohl D.M."/>
            <person name="Silverstein K.A.T."/>
            <person name="Koren S."/>
            <person name="Bechman K.B."/>
            <person name="Herman A."/>
            <person name="Abrahante J.E."/>
            <person name="Garbe J."/>
        </authorList>
    </citation>
    <scope>NUCLEOTIDE SEQUENCE</scope>
    <source>
        <strain evidence="3">Duluth1</strain>
        <tissue evidence="3">Whole animal</tissue>
    </source>
</reference>
<feature type="transmembrane region" description="Helical" evidence="2">
    <location>
        <begin position="211"/>
        <end position="235"/>
    </location>
</feature>
<evidence type="ECO:0000256" key="2">
    <source>
        <dbReference type="SAM" id="Phobius"/>
    </source>
</evidence>
<keyword evidence="2" id="KW-0812">Transmembrane</keyword>
<evidence type="ECO:0000313" key="4">
    <source>
        <dbReference type="Proteomes" id="UP000828390"/>
    </source>
</evidence>
<organism evidence="3 4">
    <name type="scientific">Dreissena polymorpha</name>
    <name type="common">Zebra mussel</name>
    <name type="synonym">Mytilus polymorpha</name>
    <dbReference type="NCBI Taxonomy" id="45954"/>
    <lineage>
        <taxon>Eukaryota</taxon>
        <taxon>Metazoa</taxon>
        <taxon>Spiralia</taxon>
        <taxon>Lophotrochozoa</taxon>
        <taxon>Mollusca</taxon>
        <taxon>Bivalvia</taxon>
        <taxon>Autobranchia</taxon>
        <taxon>Heteroconchia</taxon>
        <taxon>Euheterodonta</taxon>
        <taxon>Imparidentia</taxon>
        <taxon>Neoheterodontei</taxon>
        <taxon>Myida</taxon>
        <taxon>Dreissenoidea</taxon>
        <taxon>Dreissenidae</taxon>
        <taxon>Dreissena</taxon>
    </lineage>
</organism>
<feature type="region of interest" description="Disordered" evidence="1">
    <location>
        <begin position="164"/>
        <end position="184"/>
    </location>
</feature>
<keyword evidence="4" id="KW-1185">Reference proteome</keyword>
<keyword evidence="2" id="KW-1133">Transmembrane helix</keyword>
<keyword evidence="2" id="KW-0472">Membrane</keyword>
<gene>
    <name evidence="3" type="ORF">DPMN_167594</name>
</gene>
<proteinExistence type="predicted"/>
<dbReference type="AlphaFoldDB" id="A0A9D4EZ46"/>
<reference evidence="3" key="1">
    <citation type="journal article" date="2019" name="bioRxiv">
        <title>The Genome of the Zebra Mussel, Dreissena polymorpha: A Resource for Invasive Species Research.</title>
        <authorList>
            <person name="McCartney M.A."/>
            <person name="Auch B."/>
            <person name="Kono T."/>
            <person name="Mallez S."/>
            <person name="Zhang Y."/>
            <person name="Obille A."/>
            <person name="Becker A."/>
            <person name="Abrahante J.E."/>
            <person name="Garbe J."/>
            <person name="Badalamenti J.P."/>
            <person name="Herman A."/>
            <person name="Mangelson H."/>
            <person name="Liachko I."/>
            <person name="Sullivan S."/>
            <person name="Sone E.D."/>
            <person name="Koren S."/>
            <person name="Silverstein K.A.T."/>
            <person name="Beckman K.B."/>
            <person name="Gohl D.M."/>
        </authorList>
    </citation>
    <scope>NUCLEOTIDE SEQUENCE</scope>
    <source>
        <strain evidence="3">Duluth1</strain>
        <tissue evidence="3">Whole animal</tissue>
    </source>
</reference>
<name>A0A9D4EZ46_DREPO</name>
<sequence length="288" mass="32469">MSTNGQTMLNTADVFNGDTSGLNITYPIWLNGFEVRLLDRHYALNKIPKNQNAYVRCVDKGAAFVGYYRVMQFEEGRNYCQIQTNGSPLDLPFVNTTNLYMFSVFTEKPFWIKDVDVGPFLHSEVLTAHCFVLLEFRDLQKDNCTNKYPSICANATVHDAIQYKGQQSSPPNYDPTSSSTHVTSSAANTPFFYNDSTSEPKTEEEANTSSIIIWISTTIGSCLVVLIVIIACLCLKRKHGNNTRTTVQQNELVLPSNVPQEDHDHHYDVIPDDITEREVTPYTSLQVC</sequence>